<dbReference type="EMBL" id="JARPOI010000006">
    <property type="protein sequence ID" value="KAJ9178724.1"/>
    <property type="molecule type" value="Genomic_DNA"/>
</dbReference>
<gene>
    <name evidence="3" type="ORF">P3X46_010584</name>
</gene>
<dbReference type="Pfam" id="PF13041">
    <property type="entry name" value="PPR_2"/>
    <property type="match status" value="3"/>
</dbReference>
<accession>A0ABQ9MEJ2</accession>
<dbReference type="PROSITE" id="PS51375">
    <property type="entry name" value="PPR"/>
    <property type="match status" value="4"/>
</dbReference>
<dbReference type="PANTHER" id="PTHR47926:SF452">
    <property type="entry name" value="PENTATRICOPEPTIDE REPEAT-CONTAINING PROTEIN"/>
    <property type="match status" value="1"/>
</dbReference>
<evidence type="ECO:0000313" key="3">
    <source>
        <dbReference type="EMBL" id="KAJ9178724.1"/>
    </source>
</evidence>
<reference evidence="3" key="1">
    <citation type="journal article" date="2023" name="Plant Biotechnol. J.">
        <title>Chromosome-level wild Hevea brasiliensis genome provides new tools for genomic-assisted breeding and valuable loci to elevate rubber yield.</title>
        <authorList>
            <person name="Cheng H."/>
            <person name="Song X."/>
            <person name="Hu Y."/>
            <person name="Wu T."/>
            <person name="Yang Q."/>
            <person name="An Z."/>
            <person name="Feng S."/>
            <person name="Deng Z."/>
            <person name="Wu W."/>
            <person name="Zeng X."/>
            <person name="Tu M."/>
            <person name="Wang X."/>
            <person name="Huang H."/>
        </authorList>
    </citation>
    <scope>NUCLEOTIDE SEQUENCE</scope>
    <source>
        <strain evidence="3">MT/VB/25A 57/8</strain>
    </source>
</reference>
<name>A0ABQ9MEJ2_HEVBR</name>
<dbReference type="Gene3D" id="1.25.40.10">
    <property type="entry name" value="Tetratricopeptide repeat domain"/>
    <property type="match status" value="5"/>
</dbReference>
<dbReference type="NCBIfam" id="TIGR00756">
    <property type="entry name" value="PPR"/>
    <property type="match status" value="5"/>
</dbReference>
<proteinExistence type="predicted"/>
<keyword evidence="4" id="KW-1185">Reference proteome</keyword>
<comment type="caution">
    <text evidence="3">The sequence shown here is derived from an EMBL/GenBank/DDBJ whole genome shotgun (WGS) entry which is preliminary data.</text>
</comment>
<feature type="repeat" description="PPR" evidence="2">
    <location>
        <begin position="516"/>
        <end position="550"/>
    </location>
</feature>
<dbReference type="Pfam" id="PF01535">
    <property type="entry name" value="PPR"/>
    <property type="match status" value="3"/>
</dbReference>
<dbReference type="InterPro" id="IPR011990">
    <property type="entry name" value="TPR-like_helical_dom_sf"/>
</dbReference>
<dbReference type="Pfam" id="PF20431">
    <property type="entry name" value="E_motif"/>
    <property type="match status" value="1"/>
</dbReference>
<dbReference type="InterPro" id="IPR002885">
    <property type="entry name" value="PPR_rpt"/>
</dbReference>
<evidence type="ECO:0000256" key="2">
    <source>
        <dbReference type="PROSITE-ProRule" id="PRU00708"/>
    </source>
</evidence>
<protein>
    <recommendedName>
        <fullName evidence="5">Pentacotripeptide-repeat region of PRORP domain-containing protein</fullName>
    </recommendedName>
</protein>
<dbReference type="InterPro" id="IPR046848">
    <property type="entry name" value="E_motif"/>
</dbReference>
<dbReference type="PANTHER" id="PTHR47926">
    <property type="entry name" value="PENTATRICOPEPTIDE REPEAT-CONTAINING PROTEIN"/>
    <property type="match status" value="1"/>
</dbReference>
<feature type="repeat" description="PPR" evidence="2">
    <location>
        <begin position="314"/>
        <end position="348"/>
    </location>
</feature>
<evidence type="ECO:0008006" key="5">
    <source>
        <dbReference type="Google" id="ProtNLM"/>
    </source>
</evidence>
<feature type="repeat" description="PPR" evidence="2">
    <location>
        <begin position="415"/>
        <end position="449"/>
    </location>
</feature>
<keyword evidence="1" id="KW-0677">Repeat</keyword>
<dbReference type="InterPro" id="IPR046960">
    <property type="entry name" value="PPR_At4g14850-like_plant"/>
</dbReference>
<sequence>MNVPTILSNRKLSNWILRIKEASSNRKFHEVISHYLELKIAGAQPIDDSLFPPILKALPYVSPKYGRSVHACLIKRGFESFTSIGNSIMSFYVKCGDLDTAVSVFNSTKSRDSVSWNILIHGFLDHGALVEGLWQFTSARVAGFEPNISTLVLLIQACRNRRAKLEVLQLHAYLIQSGLWAISSIQNSLLCMYADDDMECARNMFDEMREKDAISWSVMIGGYVQRLEVQTGLQMFKEMVSNPAIEPDGVTMVTVLKACAYSVNIDMGRLVHGDLIRRGLDNDLFVKNSLIDMYSNCYDTDSAFNVFNEMSRKNNVSWNSMLSGLVLNKNYSEALSLICSMQKEGTEADEVTLVNILQTCKYFAHPYQCKAVHCVIIRWGCESNELLLSSLIDAYAKCNLIELAWEVFVGMRRRDVVVWSTMIAGFAHCGMPDKAIMVFQEMNEATEIPNAVTIINLLEVCSVSAELMRSKWAHGVAIRRGLDAEVVVGTAIVVMYSKCGEIDASRKAFNQIPQKNIVTWSAMIAAYGRNGLACEALALFNEMKLHDVKPNALTIVSVLAACSHCGLVEEGLAYFKSMVVDHGLEPVSEHYSCVVDLLARAGNLDSAMELIKMMPESSKAGASVWGALLSACRNYGNTKLGKGAVSCVLDLGPTNSAGYLLASSMYAADGLWGDAARMRLLAKKRGARAVAGYSLICR</sequence>
<evidence type="ECO:0000256" key="1">
    <source>
        <dbReference type="ARBA" id="ARBA00022737"/>
    </source>
</evidence>
<evidence type="ECO:0000313" key="4">
    <source>
        <dbReference type="Proteomes" id="UP001174677"/>
    </source>
</evidence>
<feature type="repeat" description="PPR" evidence="2">
    <location>
        <begin position="112"/>
        <end position="146"/>
    </location>
</feature>
<dbReference type="Proteomes" id="UP001174677">
    <property type="component" value="Chromosome 6"/>
</dbReference>
<organism evidence="3 4">
    <name type="scientific">Hevea brasiliensis</name>
    <name type="common">Para rubber tree</name>
    <name type="synonym">Siphonia brasiliensis</name>
    <dbReference type="NCBI Taxonomy" id="3981"/>
    <lineage>
        <taxon>Eukaryota</taxon>
        <taxon>Viridiplantae</taxon>
        <taxon>Streptophyta</taxon>
        <taxon>Embryophyta</taxon>
        <taxon>Tracheophyta</taxon>
        <taxon>Spermatophyta</taxon>
        <taxon>Magnoliopsida</taxon>
        <taxon>eudicotyledons</taxon>
        <taxon>Gunneridae</taxon>
        <taxon>Pentapetalae</taxon>
        <taxon>rosids</taxon>
        <taxon>fabids</taxon>
        <taxon>Malpighiales</taxon>
        <taxon>Euphorbiaceae</taxon>
        <taxon>Crotonoideae</taxon>
        <taxon>Micrandreae</taxon>
        <taxon>Hevea</taxon>
    </lineage>
</organism>